<protein>
    <submittedName>
        <fullName evidence="1">Uncharacterized protein</fullName>
    </submittedName>
</protein>
<organism evidence="1">
    <name type="scientific">Aliivibrio wodanis</name>
    <dbReference type="NCBI Taxonomy" id="80852"/>
    <lineage>
        <taxon>Bacteria</taxon>
        <taxon>Pseudomonadati</taxon>
        <taxon>Pseudomonadota</taxon>
        <taxon>Gammaproteobacteria</taxon>
        <taxon>Vibrionales</taxon>
        <taxon>Vibrionaceae</taxon>
        <taxon>Aliivibrio</taxon>
    </lineage>
</organism>
<dbReference type="AlphaFoldDB" id="A0A5Q4ZYP6"/>
<accession>A0A5Q4ZYP6</accession>
<geneLocation type="plasmid" evidence="1">
    <name>pAWOD_2</name>
</geneLocation>
<dbReference type="EMBL" id="LR721753">
    <property type="protein sequence ID" value="VVV06970.1"/>
    <property type="molecule type" value="Genomic_DNA"/>
</dbReference>
<proteinExistence type="predicted"/>
<sequence>MIKNWSPPPCPSCGAEEMEHKLFTVIPNQEKPRLNSGWYCIMCKCGPYKLGNFSESDAAQFSLILLNK</sequence>
<name>A0A5Q4ZYP6_9GAMM</name>
<keyword evidence="1" id="KW-0614">Plasmid</keyword>
<evidence type="ECO:0000313" key="1">
    <source>
        <dbReference type="EMBL" id="VVV06970.1"/>
    </source>
</evidence>
<reference evidence="1" key="1">
    <citation type="submission" date="2019-09" db="EMBL/GenBank/DDBJ databases">
        <authorList>
            <person name="Hjerde E."/>
        </authorList>
    </citation>
    <scope>NUCLEOTIDE SEQUENCE [LARGE SCALE GENOMIC DNA]</scope>
    <source>
        <strain evidence="1">06/09/160</strain>
        <plasmid evidence="1">pAWOD_2</plasmid>
    </source>
</reference>
<gene>
    <name evidence="1" type="ORF">AW0309160_04464</name>
</gene>